<evidence type="ECO:0000313" key="2">
    <source>
        <dbReference type="EMBL" id="CAE8674403.1"/>
    </source>
</evidence>
<gene>
    <name evidence="2" type="ORF">PGLA2088_LOCUS18936</name>
</gene>
<sequence length="355" mass="37881">MEFRKSGNQEIRKSGSLAASTPSTRLPTSTSSTCVPASTPSTSLAGRAGQGAPQSRPKKFLRGFKADMGHTTGCQACETGGSGSRRTVSCKARQEAYRQRLAMREIPDETSAPPLSLSVPEHDEGMPRAPAKRGMPEENVEPSRRVPMRVKGPAAKRPAEPTPQDDEEEVCIRIQDDVVGVPDDTAGYTDSLQVIEEECPEAAARNVVSEDEEVKALVVARGASDAKQNGCPDVPPSPCQDRAGMTVVGTANRHAGPDGPQLRRADEQMSRTTPTAVVGVEAGSRVTPRATMSMSSVLNGVVFLSRFVVVSPRDSAEILRLYHCTVGLDAASDCAHVAFNLLCFMFACCQNRIVV</sequence>
<proteinExistence type="predicted"/>
<feature type="region of interest" description="Disordered" evidence="1">
    <location>
        <begin position="109"/>
        <end position="168"/>
    </location>
</feature>
<organism evidence="2 3">
    <name type="scientific">Polarella glacialis</name>
    <name type="common">Dinoflagellate</name>
    <dbReference type="NCBI Taxonomy" id="89957"/>
    <lineage>
        <taxon>Eukaryota</taxon>
        <taxon>Sar</taxon>
        <taxon>Alveolata</taxon>
        <taxon>Dinophyceae</taxon>
        <taxon>Suessiales</taxon>
        <taxon>Suessiaceae</taxon>
        <taxon>Polarella</taxon>
    </lineage>
</organism>
<feature type="compositionally biased region" description="Polar residues" evidence="1">
    <location>
        <begin position="34"/>
        <end position="44"/>
    </location>
</feature>
<accession>A0A813JB48</accession>
<dbReference type="AlphaFoldDB" id="A0A813JB48"/>
<dbReference type="EMBL" id="CAJNNW010024819">
    <property type="protein sequence ID" value="CAE8674403.1"/>
    <property type="molecule type" value="Genomic_DNA"/>
</dbReference>
<feature type="region of interest" description="Disordered" evidence="1">
    <location>
        <begin position="1"/>
        <end position="60"/>
    </location>
</feature>
<protein>
    <submittedName>
        <fullName evidence="2">Uncharacterized protein</fullName>
    </submittedName>
</protein>
<name>A0A813JB48_POLGL</name>
<dbReference type="Proteomes" id="UP000626109">
    <property type="component" value="Unassembled WGS sequence"/>
</dbReference>
<feature type="compositionally biased region" description="Basic and acidic residues" evidence="1">
    <location>
        <begin position="1"/>
        <end position="13"/>
    </location>
</feature>
<reference evidence="2" key="1">
    <citation type="submission" date="2021-02" db="EMBL/GenBank/DDBJ databases">
        <authorList>
            <person name="Dougan E. K."/>
            <person name="Rhodes N."/>
            <person name="Thang M."/>
            <person name="Chan C."/>
        </authorList>
    </citation>
    <scope>NUCLEOTIDE SEQUENCE</scope>
</reference>
<evidence type="ECO:0000313" key="3">
    <source>
        <dbReference type="Proteomes" id="UP000626109"/>
    </source>
</evidence>
<feature type="compositionally biased region" description="Low complexity" evidence="1">
    <location>
        <begin position="20"/>
        <end position="33"/>
    </location>
</feature>
<comment type="caution">
    <text evidence="2">The sequence shown here is derived from an EMBL/GenBank/DDBJ whole genome shotgun (WGS) entry which is preliminary data.</text>
</comment>
<evidence type="ECO:0000256" key="1">
    <source>
        <dbReference type="SAM" id="MobiDB-lite"/>
    </source>
</evidence>
<feature type="region of interest" description="Disordered" evidence="1">
    <location>
        <begin position="252"/>
        <end position="273"/>
    </location>
</feature>